<keyword evidence="5" id="KW-1185">Reference proteome</keyword>
<evidence type="ECO:0000256" key="1">
    <source>
        <dbReference type="ARBA" id="ARBA00022574"/>
    </source>
</evidence>
<dbReference type="InterPro" id="IPR001680">
    <property type="entry name" value="WD40_rpt"/>
</dbReference>
<organism evidence="4 5">
    <name type="scientific">Penicillium malachiteum</name>
    <dbReference type="NCBI Taxonomy" id="1324776"/>
    <lineage>
        <taxon>Eukaryota</taxon>
        <taxon>Fungi</taxon>
        <taxon>Dikarya</taxon>
        <taxon>Ascomycota</taxon>
        <taxon>Pezizomycotina</taxon>
        <taxon>Eurotiomycetes</taxon>
        <taxon>Eurotiomycetidae</taxon>
        <taxon>Eurotiales</taxon>
        <taxon>Aspergillaceae</taxon>
        <taxon>Penicillium</taxon>
    </lineage>
</organism>
<dbReference type="PROSITE" id="PS50082">
    <property type="entry name" value="WD_REPEATS_2"/>
    <property type="match status" value="2"/>
</dbReference>
<dbReference type="SUPFAM" id="SSF63829">
    <property type="entry name" value="Calcium-dependent phosphotriesterase"/>
    <property type="match status" value="1"/>
</dbReference>
<gene>
    <name evidence="4" type="ORF">N7493_001024</name>
</gene>
<feature type="repeat" description="WD" evidence="3">
    <location>
        <begin position="100"/>
        <end position="141"/>
    </location>
</feature>
<dbReference type="PROSITE" id="PS50294">
    <property type="entry name" value="WD_REPEATS_REGION"/>
    <property type="match status" value="2"/>
</dbReference>
<evidence type="ECO:0000313" key="5">
    <source>
        <dbReference type="Proteomes" id="UP001215712"/>
    </source>
</evidence>
<name>A0AAD6HYC3_9EURO</name>
<protein>
    <submittedName>
        <fullName evidence="4">Uncharacterized protein</fullName>
    </submittedName>
</protein>
<dbReference type="Gene3D" id="2.130.10.10">
    <property type="entry name" value="YVTN repeat-like/Quinoprotein amine dehydrogenase"/>
    <property type="match status" value="2"/>
</dbReference>
<feature type="repeat" description="WD" evidence="3">
    <location>
        <begin position="141"/>
        <end position="182"/>
    </location>
</feature>
<dbReference type="SUPFAM" id="SSF50952">
    <property type="entry name" value="Soluble quinoprotein glucose dehydrogenase"/>
    <property type="match status" value="1"/>
</dbReference>
<evidence type="ECO:0000256" key="3">
    <source>
        <dbReference type="PROSITE-ProRule" id="PRU00221"/>
    </source>
</evidence>
<dbReference type="Pfam" id="PF00400">
    <property type="entry name" value="WD40"/>
    <property type="match status" value="3"/>
</dbReference>
<dbReference type="InterPro" id="IPR050349">
    <property type="entry name" value="WD_LIS1/nudF_dynein_reg"/>
</dbReference>
<accession>A0AAD6HYC3</accession>
<dbReference type="Proteomes" id="UP001215712">
    <property type="component" value="Unassembled WGS sequence"/>
</dbReference>
<dbReference type="InterPro" id="IPR015943">
    <property type="entry name" value="WD40/YVTN_repeat-like_dom_sf"/>
</dbReference>
<dbReference type="SMART" id="SM00320">
    <property type="entry name" value="WD40"/>
    <property type="match status" value="8"/>
</dbReference>
<dbReference type="PANTHER" id="PTHR44129">
    <property type="entry name" value="WD REPEAT-CONTAINING PROTEIN POP1"/>
    <property type="match status" value="1"/>
</dbReference>
<dbReference type="InterPro" id="IPR019775">
    <property type="entry name" value="WD40_repeat_CS"/>
</dbReference>
<keyword evidence="2" id="KW-0677">Repeat</keyword>
<reference evidence="4" key="2">
    <citation type="submission" date="2023-01" db="EMBL/GenBank/DDBJ databases">
        <authorList>
            <person name="Petersen C."/>
        </authorList>
    </citation>
    <scope>NUCLEOTIDE SEQUENCE</scope>
    <source>
        <strain evidence="4">IBT 17514</strain>
    </source>
</reference>
<sequence>MDLTGMKLQSKIGHPDPHLSCHQMAKGLFLLPVTSFSSWNKFGRKTGHIGGLEGWPDSKSLLCCSRDGSIFASQSPNESVRVWGLYGEDYGIGSSQGEATEAHDENITQIAISRESKVTASASSNPTVRLWNLDGSHKQALIGHEAQVSAVAFSSDGLMLASGSLDDSLRVWDPHTGDCLRILSDVEAVNHVSFTPDNRKVVSLSSQDIKVFDTETWCLERQIKTITGGKKWLDFATNPDGIKVFSLSDNYLHTWDLTDSELSSRPISSLRLPSMTRKFDFKEREVDMVISMSPSTDGSLIACGFEKSCQDPIGIWNLSLESMQILDTEGEINSNVSFAFSVDSKVLASASSGVTIWNLATYKKLKTLPHCRFPIAFSPTGKILISAQANSNRRVGVWNAETYLKVFDLDLEAVTGMVFNSDGTKLAAASKLGYVHVWESKDAFSFTRVHRIQMRQVDGPSTLSDIDETQVTPWHSLHVQACLHVQTKTYFFGIYHPMNQMTGT</sequence>
<dbReference type="EMBL" id="JAQJAN010000001">
    <property type="protein sequence ID" value="KAJ5741152.1"/>
    <property type="molecule type" value="Genomic_DNA"/>
</dbReference>
<comment type="caution">
    <text evidence="4">The sequence shown here is derived from an EMBL/GenBank/DDBJ whole genome shotgun (WGS) entry which is preliminary data.</text>
</comment>
<evidence type="ECO:0000313" key="4">
    <source>
        <dbReference type="EMBL" id="KAJ5741152.1"/>
    </source>
</evidence>
<evidence type="ECO:0000256" key="2">
    <source>
        <dbReference type="ARBA" id="ARBA00022737"/>
    </source>
</evidence>
<dbReference type="PROSITE" id="PS00678">
    <property type="entry name" value="WD_REPEATS_1"/>
    <property type="match status" value="1"/>
</dbReference>
<dbReference type="InterPro" id="IPR011041">
    <property type="entry name" value="Quinoprot_gluc/sorb_DH_b-prop"/>
</dbReference>
<dbReference type="AlphaFoldDB" id="A0AAD6HYC3"/>
<keyword evidence="1 3" id="KW-0853">WD repeat</keyword>
<reference evidence="4" key="1">
    <citation type="journal article" date="2023" name="IMA Fungus">
        <title>Comparative genomic study of the Penicillium genus elucidates a diverse pangenome and 15 lateral gene transfer events.</title>
        <authorList>
            <person name="Petersen C."/>
            <person name="Sorensen T."/>
            <person name="Nielsen M.R."/>
            <person name="Sondergaard T.E."/>
            <person name="Sorensen J.L."/>
            <person name="Fitzpatrick D.A."/>
            <person name="Frisvad J.C."/>
            <person name="Nielsen K.L."/>
        </authorList>
    </citation>
    <scope>NUCLEOTIDE SEQUENCE</scope>
    <source>
        <strain evidence="4">IBT 17514</strain>
    </source>
</reference>
<proteinExistence type="predicted"/>